<name>A0ABW3GSR2_9FLAO</name>
<evidence type="ECO:0000313" key="1">
    <source>
        <dbReference type="EMBL" id="MFD0932225.1"/>
    </source>
</evidence>
<dbReference type="RefSeq" id="WP_379657554.1">
    <property type="nucleotide sequence ID" value="NZ_JBHTIV010000006.1"/>
</dbReference>
<dbReference type="Gene3D" id="2.40.128.410">
    <property type="match status" value="1"/>
</dbReference>
<dbReference type="Pfam" id="PF14059">
    <property type="entry name" value="DUF4251"/>
    <property type="match status" value="1"/>
</dbReference>
<organism evidence="1 2">
    <name type="scientific">Psychroflexus salinarum</name>
    <dbReference type="NCBI Taxonomy" id="546024"/>
    <lineage>
        <taxon>Bacteria</taxon>
        <taxon>Pseudomonadati</taxon>
        <taxon>Bacteroidota</taxon>
        <taxon>Flavobacteriia</taxon>
        <taxon>Flavobacteriales</taxon>
        <taxon>Flavobacteriaceae</taxon>
        <taxon>Psychroflexus</taxon>
    </lineage>
</organism>
<dbReference type="EMBL" id="JBHTIV010000006">
    <property type="protein sequence ID" value="MFD0932225.1"/>
    <property type="molecule type" value="Genomic_DNA"/>
</dbReference>
<keyword evidence="2" id="KW-1185">Reference proteome</keyword>
<evidence type="ECO:0000313" key="2">
    <source>
        <dbReference type="Proteomes" id="UP001597049"/>
    </source>
</evidence>
<dbReference type="InterPro" id="IPR025347">
    <property type="entry name" value="DUF4251"/>
</dbReference>
<dbReference type="Proteomes" id="UP001597049">
    <property type="component" value="Unassembled WGS sequence"/>
</dbReference>
<sequence length="186" mass="20929">MLYKTLHIKSLIIFVGIFTMMSCGTSREVSAEDKSRLDQIINNQFFKIEAQFARPLTTNALSQIANAGLLAPGDNASRINLQGNSAYLKFEGDTVSADLPYFGERQMGGGYSRNTGIEFEGVPKDLEIEKDADKNFYNIKFNISDETENYQIVLKLYPSLDAFININSSQRFPIRYDGTLKAIKEK</sequence>
<dbReference type="PROSITE" id="PS51257">
    <property type="entry name" value="PROKAR_LIPOPROTEIN"/>
    <property type="match status" value="1"/>
</dbReference>
<accession>A0ABW3GSR2</accession>
<gene>
    <name evidence="1" type="ORF">ACFQ0R_06360</name>
</gene>
<comment type="caution">
    <text evidence="1">The sequence shown here is derived from an EMBL/GenBank/DDBJ whole genome shotgun (WGS) entry which is preliminary data.</text>
</comment>
<proteinExistence type="predicted"/>
<reference evidence="2" key="1">
    <citation type="journal article" date="2019" name="Int. J. Syst. Evol. Microbiol.">
        <title>The Global Catalogue of Microorganisms (GCM) 10K type strain sequencing project: providing services to taxonomists for standard genome sequencing and annotation.</title>
        <authorList>
            <consortium name="The Broad Institute Genomics Platform"/>
            <consortium name="The Broad Institute Genome Sequencing Center for Infectious Disease"/>
            <person name="Wu L."/>
            <person name="Ma J."/>
        </authorList>
    </citation>
    <scope>NUCLEOTIDE SEQUENCE [LARGE SCALE GENOMIC DNA]</scope>
    <source>
        <strain evidence="2">CCUG 56752</strain>
    </source>
</reference>
<protein>
    <submittedName>
        <fullName evidence="1">DUF4251 domain-containing protein</fullName>
    </submittedName>
</protein>